<gene>
    <name evidence="1" type="ORF">Ahy_A08g037596</name>
</gene>
<sequence length="222" mass="25972">MERNLELHVRIDVEIISNTYERVTFVCEYPFSFTNLCTMSFAKLQNGLCENIQSHILKRFQIMPIIDDACMQHMLYIYQQTRFHVFKIELYVESEQHMSLDTEFKANHEVDDENDDGNEIDNLAVQNEIDTIVNQHPFVVLSFMRVLDLAVMHTLKFSEYANMGEGNVMAEDCEESMISAIKSYTISRGVDYTVYESEPHIFYAKCKGYDRGCDWLIRANLI</sequence>
<accession>A0A445BR92</accession>
<dbReference type="AlphaFoldDB" id="A0A445BR92"/>
<name>A0A445BR92_ARAHY</name>
<dbReference type="EMBL" id="SDMP01000008">
    <property type="protein sequence ID" value="RYR41203.1"/>
    <property type="molecule type" value="Genomic_DNA"/>
</dbReference>
<organism evidence="1 2">
    <name type="scientific">Arachis hypogaea</name>
    <name type="common">Peanut</name>
    <dbReference type="NCBI Taxonomy" id="3818"/>
    <lineage>
        <taxon>Eukaryota</taxon>
        <taxon>Viridiplantae</taxon>
        <taxon>Streptophyta</taxon>
        <taxon>Embryophyta</taxon>
        <taxon>Tracheophyta</taxon>
        <taxon>Spermatophyta</taxon>
        <taxon>Magnoliopsida</taxon>
        <taxon>eudicotyledons</taxon>
        <taxon>Gunneridae</taxon>
        <taxon>Pentapetalae</taxon>
        <taxon>rosids</taxon>
        <taxon>fabids</taxon>
        <taxon>Fabales</taxon>
        <taxon>Fabaceae</taxon>
        <taxon>Papilionoideae</taxon>
        <taxon>50 kb inversion clade</taxon>
        <taxon>dalbergioids sensu lato</taxon>
        <taxon>Dalbergieae</taxon>
        <taxon>Pterocarpus clade</taxon>
        <taxon>Arachis</taxon>
    </lineage>
</organism>
<protein>
    <submittedName>
        <fullName evidence="1">Uncharacterized protein</fullName>
    </submittedName>
</protein>
<dbReference type="Proteomes" id="UP000289738">
    <property type="component" value="Chromosome A08"/>
</dbReference>
<evidence type="ECO:0000313" key="1">
    <source>
        <dbReference type="EMBL" id="RYR41203.1"/>
    </source>
</evidence>
<comment type="caution">
    <text evidence="1">The sequence shown here is derived from an EMBL/GenBank/DDBJ whole genome shotgun (WGS) entry which is preliminary data.</text>
</comment>
<reference evidence="1 2" key="1">
    <citation type="submission" date="2019-01" db="EMBL/GenBank/DDBJ databases">
        <title>Sequencing of cultivated peanut Arachis hypogaea provides insights into genome evolution and oil improvement.</title>
        <authorList>
            <person name="Chen X."/>
        </authorList>
    </citation>
    <scope>NUCLEOTIDE SEQUENCE [LARGE SCALE GENOMIC DNA]</scope>
    <source>
        <strain evidence="2">cv. Fuhuasheng</strain>
        <tissue evidence="1">Leaves</tissue>
    </source>
</reference>
<keyword evidence="2" id="KW-1185">Reference proteome</keyword>
<evidence type="ECO:0000313" key="2">
    <source>
        <dbReference type="Proteomes" id="UP000289738"/>
    </source>
</evidence>
<proteinExistence type="predicted"/>